<proteinExistence type="predicted"/>
<name>A0A4U7AWN6_9PEZI</name>
<accession>A0A4U7AWN6</accession>
<gene>
    <name evidence="1" type="ORF">C1H76_5004</name>
</gene>
<reference evidence="1 2" key="1">
    <citation type="submission" date="2018-02" db="EMBL/GenBank/DDBJ databases">
        <title>Draft genome sequences of Elsinoe sp., causing black scab on jojoba.</title>
        <authorList>
            <person name="Stodart B."/>
            <person name="Jeffress S."/>
            <person name="Ash G."/>
            <person name="Arun Chinnappa K."/>
        </authorList>
    </citation>
    <scope>NUCLEOTIDE SEQUENCE [LARGE SCALE GENOMIC DNA]</scope>
    <source>
        <strain evidence="1 2">Hillstone_2</strain>
    </source>
</reference>
<dbReference type="Proteomes" id="UP000308133">
    <property type="component" value="Unassembled WGS sequence"/>
</dbReference>
<evidence type="ECO:0000313" key="1">
    <source>
        <dbReference type="EMBL" id="TKX22968.1"/>
    </source>
</evidence>
<evidence type="ECO:0000313" key="2">
    <source>
        <dbReference type="Proteomes" id="UP000308133"/>
    </source>
</evidence>
<sequence length="271" mass="29773">MTIVMSATAMPHLLSGVQLDDLKRSTEIYNSLRNFTDHPELEQQSPEHVVALLKIISHHKMAAMFGIHSLHRHDCISPGMVRLETPLEFFDTPVGTWTKSTCIGEINPEHTHGILYKLVDGQFVPFEFASGTSPANGVSVSAEFLAEVATYFTDNRLQDVFALEIGDFKDRGTGLVTGEFEVQWGDLEAFTVVLPASRLYSEDTTFIPTGWHVDASHQANAAPGSSLSDGKTTYAKRTTPVNTHKVFVGSLEPVTGPNLRAKLVETGFIKD</sequence>
<organism evidence="1 2">
    <name type="scientific">Elsinoe australis</name>
    <dbReference type="NCBI Taxonomy" id="40998"/>
    <lineage>
        <taxon>Eukaryota</taxon>
        <taxon>Fungi</taxon>
        <taxon>Dikarya</taxon>
        <taxon>Ascomycota</taxon>
        <taxon>Pezizomycotina</taxon>
        <taxon>Dothideomycetes</taxon>
        <taxon>Dothideomycetidae</taxon>
        <taxon>Myriangiales</taxon>
        <taxon>Elsinoaceae</taxon>
        <taxon>Elsinoe</taxon>
    </lineage>
</organism>
<dbReference type="AlphaFoldDB" id="A0A4U7AWN6"/>
<dbReference type="EMBL" id="PTQR01000060">
    <property type="protein sequence ID" value="TKX22968.1"/>
    <property type="molecule type" value="Genomic_DNA"/>
</dbReference>
<comment type="caution">
    <text evidence="1">The sequence shown here is derived from an EMBL/GenBank/DDBJ whole genome shotgun (WGS) entry which is preliminary data.</text>
</comment>
<protein>
    <submittedName>
        <fullName evidence="1">Uncharacterized protein</fullName>
    </submittedName>
</protein>